<evidence type="ECO:0000313" key="2">
    <source>
        <dbReference type="Proteomes" id="UP000316256"/>
    </source>
</evidence>
<name>A0A541BN21_9NOCA</name>
<organism evidence="1 2">
    <name type="scientific">Rhodococcus spelaei</name>
    <dbReference type="NCBI Taxonomy" id="2546320"/>
    <lineage>
        <taxon>Bacteria</taxon>
        <taxon>Bacillati</taxon>
        <taxon>Actinomycetota</taxon>
        <taxon>Actinomycetes</taxon>
        <taxon>Mycobacteriales</taxon>
        <taxon>Nocardiaceae</taxon>
        <taxon>Rhodococcus</taxon>
    </lineage>
</organism>
<proteinExistence type="predicted"/>
<dbReference type="EMBL" id="VIGH01000003">
    <property type="protein sequence ID" value="TQF73722.1"/>
    <property type="molecule type" value="Genomic_DNA"/>
</dbReference>
<protein>
    <recommendedName>
        <fullName evidence="3">Peptidase MA-like domain-containing protein</fullName>
    </recommendedName>
</protein>
<evidence type="ECO:0000313" key="1">
    <source>
        <dbReference type="EMBL" id="TQF73722.1"/>
    </source>
</evidence>
<comment type="caution">
    <text evidence="1">The sequence shown here is derived from an EMBL/GenBank/DDBJ whole genome shotgun (WGS) entry which is preliminary data.</text>
</comment>
<gene>
    <name evidence="1" type="ORF">FK531_08785</name>
</gene>
<accession>A0A541BN21</accession>
<dbReference type="Proteomes" id="UP000316256">
    <property type="component" value="Unassembled WGS sequence"/>
</dbReference>
<dbReference type="AlphaFoldDB" id="A0A541BN21"/>
<keyword evidence="2" id="KW-1185">Reference proteome</keyword>
<sequence>MPAPPRRRIRPWEAAALVGLLCAVAAAGALTLHSHRPGDAQSGSASTTATVNPFEQARRAGVQTLLDRWAGAVRDGDAAALAALFDQRALPGFRDAEIARMHNLSGVPLSDWGYEIGGDPETPVPTDLAEQLGATDVWAPPVYLRYAIDGADPGPTRKPVSLVVARRGDDWKLVSDRPLPEYGRQTWRGPWDFGPVIARRVDTDSHTSVVLGHPDQEQWVDSLAGELRTAVPAVTDLWGEQWSRRTVVMVSSSQDEFTEQAGSGHSGSDIAAVAVSDAVVPGSTVVTGQRVVFSPASAERLTADTRRSVLRHELTHIASRAVTIDGSPLWMLEGFADYSGHRGSGITVAAGAPTVAAAVAVHGPPARLPSDADFAAGGERSLVAYELAWSVNAFVAERFGEDRLRELYHALAAGPVDSAGLDERLGTVLGLSQRELVGQWGSWMVAHLQ</sequence>
<reference evidence="1 2" key="1">
    <citation type="submission" date="2019-06" db="EMBL/GenBank/DDBJ databases">
        <title>Rhodococcus spaelei sp. nov., isolated from a cave.</title>
        <authorList>
            <person name="Lee S.D."/>
        </authorList>
    </citation>
    <scope>NUCLEOTIDE SEQUENCE [LARGE SCALE GENOMIC DNA]</scope>
    <source>
        <strain evidence="1 2">C9-5</strain>
    </source>
</reference>
<evidence type="ECO:0008006" key="3">
    <source>
        <dbReference type="Google" id="ProtNLM"/>
    </source>
</evidence>
<dbReference type="OrthoDB" id="5242307at2"/>